<dbReference type="Proteomes" id="UP001055072">
    <property type="component" value="Unassembled WGS sequence"/>
</dbReference>
<gene>
    <name evidence="1" type="ORF">BDY19DRAFT_909189</name>
</gene>
<protein>
    <submittedName>
        <fullName evidence="1">Uncharacterized protein</fullName>
    </submittedName>
</protein>
<accession>A0ACB8TT54</accession>
<sequence length="228" mass="24975">MWSALTLMRLDGQWSWNEYSRTPEQPLKSSRVGGGGKRNQAHTCVEMGVADGGSSFRPCLEFWRRTNGHNRLSTVGFGGSGIDSKRLAATMQGLILTVTVSTRSALPLDMLNLWMGTVPAVKMSKLRDPVGSEGAYGRVDAERWVDPDGSVIGGERRENRESLYAHSHHDGCAFGIGYVKFGLSFPGENSPPLDQVGELQQAEKVVSGETGLLWNSNGKIQDWNAYRT</sequence>
<evidence type="ECO:0000313" key="1">
    <source>
        <dbReference type="EMBL" id="KAI0085221.1"/>
    </source>
</evidence>
<comment type="caution">
    <text evidence="1">The sequence shown here is derived from an EMBL/GenBank/DDBJ whole genome shotgun (WGS) entry which is preliminary data.</text>
</comment>
<dbReference type="EMBL" id="MU274933">
    <property type="protein sequence ID" value="KAI0085221.1"/>
    <property type="molecule type" value="Genomic_DNA"/>
</dbReference>
<name>A0ACB8TT54_9APHY</name>
<proteinExistence type="predicted"/>
<organism evidence="1 2">
    <name type="scientific">Irpex rosettiformis</name>
    <dbReference type="NCBI Taxonomy" id="378272"/>
    <lineage>
        <taxon>Eukaryota</taxon>
        <taxon>Fungi</taxon>
        <taxon>Dikarya</taxon>
        <taxon>Basidiomycota</taxon>
        <taxon>Agaricomycotina</taxon>
        <taxon>Agaricomycetes</taxon>
        <taxon>Polyporales</taxon>
        <taxon>Irpicaceae</taxon>
        <taxon>Irpex</taxon>
    </lineage>
</organism>
<keyword evidence="2" id="KW-1185">Reference proteome</keyword>
<reference evidence="1" key="1">
    <citation type="journal article" date="2021" name="Environ. Microbiol.">
        <title>Gene family expansions and transcriptome signatures uncover fungal adaptations to wood decay.</title>
        <authorList>
            <person name="Hage H."/>
            <person name="Miyauchi S."/>
            <person name="Viragh M."/>
            <person name="Drula E."/>
            <person name="Min B."/>
            <person name="Chaduli D."/>
            <person name="Navarro D."/>
            <person name="Favel A."/>
            <person name="Norest M."/>
            <person name="Lesage-Meessen L."/>
            <person name="Balint B."/>
            <person name="Merenyi Z."/>
            <person name="de Eugenio L."/>
            <person name="Morin E."/>
            <person name="Martinez A.T."/>
            <person name="Baldrian P."/>
            <person name="Stursova M."/>
            <person name="Martinez M.J."/>
            <person name="Novotny C."/>
            <person name="Magnuson J.K."/>
            <person name="Spatafora J.W."/>
            <person name="Maurice S."/>
            <person name="Pangilinan J."/>
            <person name="Andreopoulos W."/>
            <person name="LaButti K."/>
            <person name="Hundley H."/>
            <person name="Na H."/>
            <person name="Kuo A."/>
            <person name="Barry K."/>
            <person name="Lipzen A."/>
            <person name="Henrissat B."/>
            <person name="Riley R."/>
            <person name="Ahrendt S."/>
            <person name="Nagy L.G."/>
            <person name="Grigoriev I.V."/>
            <person name="Martin F."/>
            <person name="Rosso M.N."/>
        </authorList>
    </citation>
    <scope>NUCLEOTIDE SEQUENCE</scope>
    <source>
        <strain evidence="1">CBS 384.51</strain>
    </source>
</reference>
<evidence type="ECO:0000313" key="2">
    <source>
        <dbReference type="Proteomes" id="UP001055072"/>
    </source>
</evidence>